<keyword evidence="3 11" id="KW-1134">Transmembrane beta strand</keyword>
<keyword evidence="4" id="KW-0410">Iron transport</keyword>
<evidence type="ECO:0000313" key="16">
    <source>
        <dbReference type="Proteomes" id="UP000501325"/>
    </source>
</evidence>
<dbReference type="Pfam" id="PF07715">
    <property type="entry name" value="Plug"/>
    <property type="match status" value="1"/>
</dbReference>
<evidence type="ECO:0000256" key="4">
    <source>
        <dbReference type="ARBA" id="ARBA00022496"/>
    </source>
</evidence>
<evidence type="ECO:0000256" key="2">
    <source>
        <dbReference type="ARBA" id="ARBA00022448"/>
    </source>
</evidence>
<evidence type="ECO:0000256" key="8">
    <source>
        <dbReference type="ARBA" id="ARBA00023077"/>
    </source>
</evidence>
<evidence type="ECO:0000259" key="14">
    <source>
        <dbReference type="SMART" id="SM00965"/>
    </source>
</evidence>
<dbReference type="SUPFAM" id="SSF56935">
    <property type="entry name" value="Porins"/>
    <property type="match status" value="1"/>
</dbReference>
<keyword evidence="10 11" id="KW-0998">Cell outer membrane</keyword>
<dbReference type="AlphaFoldDB" id="A0AB37E836"/>
<dbReference type="EMBL" id="CP048751">
    <property type="protein sequence ID" value="QIH73314.1"/>
    <property type="molecule type" value="Genomic_DNA"/>
</dbReference>
<evidence type="ECO:0000256" key="11">
    <source>
        <dbReference type="PROSITE-ProRule" id="PRU01360"/>
    </source>
</evidence>
<evidence type="ECO:0000256" key="10">
    <source>
        <dbReference type="ARBA" id="ARBA00023237"/>
    </source>
</evidence>
<dbReference type="GO" id="GO:0009279">
    <property type="term" value="C:cell outer membrane"/>
    <property type="evidence" value="ECO:0007669"/>
    <property type="project" value="UniProtKB-SubCell"/>
</dbReference>
<dbReference type="KEGG" id="bmed:GYM46_10335"/>
<keyword evidence="2 11" id="KW-0813">Transport</keyword>
<proteinExistence type="inferred from homology"/>
<evidence type="ECO:0000256" key="12">
    <source>
        <dbReference type="RuleBase" id="RU003357"/>
    </source>
</evidence>
<dbReference type="RefSeq" id="WP_008262389.1">
    <property type="nucleotide sequence ID" value="NZ_CP048751.1"/>
</dbReference>
<dbReference type="Pfam" id="PF07660">
    <property type="entry name" value="STN"/>
    <property type="match status" value="1"/>
</dbReference>
<comment type="subcellular location">
    <subcellularLocation>
        <location evidence="1 11">Cell outer membrane</location>
        <topology evidence="1 11">Multi-pass membrane protein</topology>
    </subcellularLocation>
</comment>
<evidence type="ECO:0000313" key="15">
    <source>
        <dbReference type="EMBL" id="QIH73314.1"/>
    </source>
</evidence>
<organism evidence="15 16">
    <name type="scientific">Brevundimonas mediterranea</name>
    <dbReference type="NCBI Taxonomy" id="74329"/>
    <lineage>
        <taxon>Bacteria</taxon>
        <taxon>Pseudomonadati</taxon>
        <taxon>Pseudomonadota</taxon>
        <taxon>Alphaproteobacteria</taxon>
        <taxon>Caulobacterales</taxon>
        <taxon>Caulobacteraceae</taxon>
        <taxon>Brevundimonas</taxon>
    </lineage>
</organism>
<evidence type="ECO:0000256" key="6">
    <source>
        <dbReference type="ARBA" id="ARBA00023004"/>
    </source>
</evidence>
<dbReference type="InterPro" id="IPR012910">
    <property type="entry name" value="Plug_dom"/>
</dbReference>
<evidence type="ECO:0000256" key="1">
    <source>
        <dbReference type="ARBA" id="ARBA00004571"/>
    </source>
</evidence>
<comment type="similarity">
    <text evidence="11 12">Belongs to the TonB-dependent receptor family.</text>
</comment>
<feature type="chain" id="PRO_5044261646" evidence="13">
    <location>
        <begin position="34"/>
        <end position="1185"/>
    </location>
</feature>
<keyword evidence="5 11" id="KW-0812">Transmembrane</keyword>
<name>A0AB37E836_9CAUL</name>
<dbReference type="Gene3D" id="3.55.50.30">
    <property type="match status" value="1"/>
</dbReference>
<reference evidence="15 16" key="1">
    <citation type="submission" date="2020-01" db="EMBL/GenBank/DDBJ databases">
        <authorList>
            <person name="Wang S."/>
        </authorList>
    </citation>
    <scope>NUCLEOTIDE SEQUENCE [LARGE SCALE GENOMIC DNA]</scope>
    <source>
        <strain evidence="15 16">D151-2-6</strain>
    </source>
</reference>
<dbReference type="PROSITE" id="PS52016">
    <property type="entry name" value="TONB_DEPENDENT_REC_3"/>
    <property type="match status" value="1"/>
</dbReference>
<keyword evidence="7" id="KW-0406">Ion transport</keyword>
<dbReference type="PANTHER" id="PTHR32552:SF81">
    <property type="entry name" value="TONB-DEPENDENT OUTER MEMBRANE RECEPTOR"/>
    <property type="match status" value="1"/>
</dbReference>
<evidence type="ECO:0000256" key="9">
    <source>
        <dbReference type="ARBA" id="ARBA00023136"/>
    </source>
</evidence>
<keyword evidence="6" id="KW-0408">Iron</keyword>
<keyword evidence="13" id="KW-0732">Signal</keyword>
<feature type="signal peptide" evidence="13">
    <location>
        <begin position="1"/>
        <end position="33"/>
    </location>
</feature>
<gene>
    <name evidence="15" type="ORF">GYM46_10335</name>
</gene>
<protein>
    <submittedName>
        <fullName evidence="15">TonB-dependent receptor</fullName>
    </submittedName>
</protein>
<keyword evidence="9 11" id="KW-0472">Membrane</keyword>
<keyword evidence="15" id="KW-0675">Receptor</keyword>
<accession>A0AB37E836</accession>
<evidence type="ECO:0000256" key="7">
    <source>
        <dbReference type="ARBA" id="ARBA00023065"/>
    </source>
</evidence>
<dbReference type="InterPro" id="IPR036942">
    <property type="entry name" value="Beta-barrel_TonB_sf"/>
</dbReference>
<sequence length="1185" mass="130060">MKSHCSSLKGLFLASTAAVLAAGLATTPAAAQAASGASAQGRAITIPAQPLGAAVQALSEQTDAVVIAAGVRLNGRRSAAVSGAGTVEQALTTLLRGTGLGWRRDVNGAYVIAPAADEPVRRRQTTAPAALSAPQQARPDVAALEDIVVTARRMEERIIDVPVAVSAFSAEQLDERKIEGGAELLRVVPNVNFSKDNFTGYNFSIRGIGAKVLATTADPGVAVSFNNTALLRNRLFEQEYFDVQRLEVLRGPQGTLYGRNATAGVVNLLPNLPELEQFSMDAQWEVGNHDSRRARGMINIPVGDTLAVRGAFAVTQRDGFDYNTVTDQNVNGRDLWSTRVGVLWEPTENFRANFLWERFREDDDRARTGKMLCTRGETPESLAWTAPDGTAQTTPIFSYWSSTTLTAGCTPSSLYDDKAFGVPDGRGFPLTAAIINFTGVFVNPVWTGGGRPPRGYTSSASNGWDGTYLLPLYVDPFGVEGNRQSPDLRTISTGYDPKFQAENDIFQLNLEWDLTPGLTLHSQTLYMEDSYSGFQDFFRTYATGQMYRYETPGLVHGLPRTVAPTWAPWIGESSAEVGTVYSMAWTGQGICGPLPDCGIPSGGVFLDPQLGATDRFMALDLSQAESTQWSQEFRLQSDWDGPFNFNLGANWLRYKTEENYWVFSNVFSMMAVQQNGGSPVTSGNFDRYCNLTPQGQAGVDAGTLDPHTCAYIDNTPLNDIINGQGGDGHNYIRSTSISQTESWAVFGEGYWSVRDDLRLTLGLRFTDDTKTITPVPTQLLASTPHVYKPDATGLVGRGYPRYPDEEMHWGEWTGRAAIDWKPDLSFTNDTLIYASFSRGYKGGGGNPRDRDYNPNLVNVPSLPSRYDPEFVNAYEIGTKNSLAGGRLVFNATGFFYDYRDYQVAQLIERAIHNENFDAHIWGAEFETAWAPTRNFRLDATVGLLRTRIGDGEESVDVMNRTQGNPDWVVIKPWPGSPSTCIVPADVVGRLINRNDEVGTTFPNLLGSLSLRTLCPDRQLINSWVPGSGSQFNYADGWTDAWQALEPLSYNPFDAPNGGRGFSADLSGNELPNAPRWTFNIGAQYRIELPAGWDLMLRGDYYRQADSWMRVYNLRPYDRLEGWGNANLSMTLTNRTSDLVVQAYVKNVLDDTPITDGFTGPDDLGNATNVFTLDPRIIGVSVKKSF</sequence>
<dbReference type="InterPro" id="IPR039426">
    <property type="entry name" value="TonB-dep_rcpt-like"/>
</dbReference>
<evidence type="ECO:0000256" key="5">
    <source>
        <dbReference type="ARBA" id="ARBA00022692"/>
    </source>
</evidence>
<dbReference type="Proteomes" id="UP000501325">
    <property type="component" value="Chromosome"/>
</dbReference>
<evidence type="ECO:0000256" key="3">
    <source>
        <dbReference type="ARBA" id="ARBA00022452"/>
    </source>
</evidence>
<dbReference type="InterPro" id="IPR000531">
    <property type="entry name" value="Beta-barrel_TonB"/>
</dbReference>
<dbReference type="SMART" id="SM00965">
    <property type="entry name" value="STN"/>
    <property type="match status" value="1"/>
</dbReference>
<dbReference type="GO" id="GO:0006826">
    <property type="term" value="P:iron ion transport"/>
    <property type="evidence" value="ECO:0007669"/>
    <property type="project" value="UniProtKB-KW"/>
</dbReference>
<keyword evidence="8 12" id="KW-0798">TonB box</keyword>
<dbReference type="PANTHER" id="PTHR32552">
    <property type="entry name" value="FERRICHROME IRON RECEPTOR-RELATED"/>
    <property type="match status" value="1"/>
</dbReference>
<dbReference type="InterPro" id="IPR011662">
    <property type="entry name" value="Secretin/TonB_short_N"/>
</dbReference>
<dbReference type="Pfam" id="PF00593">
    <property type="entry name" value="TonB_dep_Rec_b-barrel"/>
    <property type="match status" value="1"/>
</dbReference>
<evidence type="ECO:0000256" key="13">
    <source>
        <dbReference type="SAM" id="SignalP"/>
    </source>
</evidence>
<dbReference type="Gene3D" id="2.40.170.20">
    <property type="entry name" value="TonB-dependent receptor, beta-barrel domain"/>
    <property type="match status" value="3"/>
</dbReference>
<feature type="domain" description="Secretin/TonB short N-terminal" evidence="14">
    <location>
        <begin position="65"/>
        <end position="115"/>
    </location>
</feature>